<feature type="transmembrane region" description="Helical" evidence="6">
    <location>
        <begin position="347"/>
        <end position="366"/>
    </location>
</feature>
<feature type="transmembrane region" description="Helical" evidence="6">
    <location>
        <begin position="41"/>
        <end position="58"/>
    </location>
</feature>
<keyword evidence="3 6" id="KW-1133">Transmembrane helix</keyword>
<dbReference type="OrthoDB" id="194139at2759"/>
<feature type="domain" description="Major facilitator superfamily (MFS) profile" evidence="7">
    <location>
        <begin position="44"/>
        <end position="496"/>
    </location>
</feature>
<evidence type="ECO:0000313" key="8">
    <source>
        <dbReference type="EMBL" id="OAQ59144.2"/>
    </source>
</evidence>
<feature type="transmembrane region" description="Helical" evidence="6">
    <location>
        <begin position="233"/>
        <end position="252"/>
    </location>
</feature>
<comment type="caution">
    <text evidence="8">The sequence shown here is derived from an EMBL/GenBank/DDBJ whole genome shotgun (WGS) entry which is preliminary data.</text>
</comment>
<comment type="subcellular location">
    <subcellularLocation>
        <location evidence="1">Membrane</location>
        <topology evidence="1">Multi-pass membrane protein</topology>
    </subcellularLocation>
</comment>
<evidence type="ECO:0000313" key="9">
    <source>
        <dbReference type="Proteomes" id="UP000078397"/>
    </source>
</evidence>
<keyword evidence="9" id="KW-1185">Reference proteome</keyword>
<organism evidence="8 9">
    <name type="scientific">Pochonia chlamydosporia 170</name>
    <dbReference type="NCBI Taxonomy" id="1380566"/>
    <lineage>
        <taxon>Eukaryota</taxon>
        <taxon>Fungi</taxon>
        <taxon>Dikarya</taxon>
        <taxon>Ascomycota</taxon>
        <taxon>Pezizomycotina</taxon>
        <taxon>Sordariomycetes</taxon>
        <taxon>Hypocreomycetidae</taxon>
        <taxon>Hypocreales</taxon>
        <taxon>Clavicipitaceae</taxon>
        <taxon>Pochonia</taxon>
    </lineage>
</organism>
<sequence length="502" mass="54572">MATTEAGGGDMERRPLLRRSSTGRNTVETADNVSLKEHTNFSIYIVVLLLAIFAMFLGESFQEPAFGEIEEGIFCREYFSNVTDTANDPRCKDQRIQSNISMLEAVEATIRFAVSLLTGIPYGIVAERFGRRRVLVVSMIGMALRYPLDLIVCAYFQIKLFPIRFYWLVALVTGLGGGITVFMAIVYTILSDISTQTQRYAATVYFYVSAIFAGTPIIGNPLAYLAMKRGPWFSSYISIACNLVAVLLTLQIPETKHVASSQNGGLENDNSAETENSSSQNNETLPTLSKANILSSARDGIISLRGIIWDNKRLSTVLCSTLFTRLGSYTHALLMQYIANLVITLRFLSKLILVLFVLPVASHLLLRAHVSPLAKDLLLARCCIVITAVGAFGIASAATPAVLVVFLVPFAFLEGFNATVKSFLAQLAGGDRTAIVFTAVGVLENVGVLLAGPAIAGTFSVGLRWGEQWYGLPFAVAGAMFSVAAVMVLSIRIYSEDAAERE</sequence>
<proteinExistence type="predicted"/>
<dbReference type="GO" id="GO:0016020">
    <property type="term" value="C:membrane"/>
    <property type="evidence" value="ECO:0007669"/>
    <property type="project" value="UniProtKB-SubCell"/>
</dbReference>
<keyword evidence="2 6" id="KW-0812">Transmembrane</keyword>
<feature type="transmembrane region" description="Helical" evidence="6">
    <location>
        <begin position="164"/>
        <end position="190"/>
    </location>
</feature>
<accession>A0A179F112</accession>
<dbReference type="PANTHER" id="PTHR23507:SF1">
    <property type="entry name" value="FI18259P1-RELATED"/>
    <property type="match status" value="1"/>
</dbReference>
<evidence type="ECO:0000259" key="7">
    <source>
        <dbReference type="PROSITE" id="PS50850"/>
    </source>
</evidence>
<dbReference type="KEGG" id="pchm:VFPPC_10176"/>
<feature type="transmembrane region" description="Helical" evidence="6">
    <location>
        <begin position="432"/>
        <end position="456"/>
    </location>
</feature>
<dbReference type="EMBL" id="LSBJ02000010">
    <property type="protein sequence ID" value="OAQ59144.2"/>
    <property type="molecule type" value="Genomic_DNA"/>
</dbReference>
<dbReference type="GeneID" id="28852586"/>
<evidence type="ECO:0000256" key="4">
    <source>
        <dbReference type="ARBA" id="ARBA00023136"/>
    </source>
</evidence>
<evidence type="ECO:0000256" key="5">
    <source>
        <dbReference type="SAM" id="MobiDB-lite"/>
    </source>
</evidence>
<dbReference type="PROSITE" id="PS50850">
    <property type="entry name" value="MFS"/>
    <property type="match status" value="1"/>
</dbReference>
<feature type="region of interest" description="Disordered" evidence="5">
    <location>
        <begin position="1"/>
        <end position="23"/>
    </location>
</feature>
<reference evidence="8 9" key="1">
    <citation type="journal article" date="2016" name="PLoS Pathog.">
        <title>Biosynthesis of antibiotic leucinostatins in bio-control fungus Purpureocillium lilacinum and their inhibition on phytophthora revealed by genome mining.</title>
        <authorList>
            <person name="Wang G."/>
            <person name="Liu Z."/>
            <person name="Lin R."/>
            <person name="Li E."/>
            <person name="Mao Z."/>
            <person name="Ling J."/>
            <person name="Yang Y."/>
            <person name="Yin W.B."/>
            <person name="Xie B."/>
        </authorList>
    </citation>
    <scope>NUCLEOTIDE SEQUENCE [LARGE SCALE GENOMIC DNA]</scope>
    <source>
        <strain evidence="8">170</strain>
    </source>
</reference>
<feature type="transmembrane region" description="Helical" evidence="6">
    <location>
        <begin position="401"/>
        <end position="420"/>
    </location>
</feature>
<evidence type="ECO:0000256" key="6">
    <source>
        <dbReference type="SAM" id="Phobius"/>
    </source>
</evidence>
<dbReference type="Gene3D" id="1.20.1250.20">
    <property type="entry name" value="MFS general substrate transporter like domains"/>
    <property type="match status" value="1"/>
</dbReference>
<evidence type="ECO:0000256" key="3">
    <source>
        <dbReference type="ARBA" id="ARBA00022989"/>
    </source>
</evidence>
<dbReference type="GO" id="GO:0022857">
    <property type="term" value="F:transmembrane transporter activity"/>
    <property type="evidence" value="ECO:0007669"/>
    <property type="project" value="InterPro"/>
</dbReference>
<feature type="region of interest" description="Disordered" evidence="5">
    <location>
        <begin position="260"/>
        <end position="284"/>
    </location>
</feature>
<dbReference type="STRING" id="1380566.A0A179F112"/>
<gene>
    <name evidence="8" type="ORF">VFPPC_10176</name>
</gene>
<dbReference type="AlphaFoldDB" id="A0A179F112"/>
<dbReference type="PANTHER" id="PTHR23507">
    <property type="entry name" value="ZGC:174356"/>
    <property type="match status" value="1"/>
</dbReference>
<dbReference type="SUPFAM" id="SSF103473">
    <property type="entry name" value="MFS general substrate transporter"/>
    <property type="match status" value="1"/>
</dbReference>
<dbReference type="Pfam" id="PF07690">
    <property type="entry name" value="MFS_1"/>
    <property type="match status" value="1"/>
</dbReference>
<feature type="transmembrane region" description="Helical" evidence="6">
    <location>
        <begin position="202"/>
        <end position="227"/>
    </location>
</feature>
<dbReference type="InterPro" id="IPR036259">
    <property type="entry name" value="MFS_trans_sf"/>
</dbReference>
<name>A0A179F112_METCM</name>
<evidence type="ECO:0000256" key="2">
    <source>
        <dbReference type="ARBA" id="ARBA00022692"/>
    </source>
</evidence>
<dbReference type="Proteomes" id="UP000078397">
    <property type="component" value="Unassembled WGS sequence"/>
</dbReference>
<feature type="transmembrane region" description="Helical" evidence="6">
    <location>
        <begin position="378"/>
        <end position="395"/>
    </location>
</feature>
<evidence type="ECO:0000256" key="1">
    <source>
        <dbReference type="ARBA" id="ARBA00004141"/>
    </source>
</evidence>
<dbReference type="RefSeq" id="XP_022284007.1">
    <property type="nucleotide sequence ID" value="XM_022428698.1"/>
</dbReference>
<feature type="transmembrane region" description="Helical" evidence="6">
    <location>
        <begin position="468"/>
        <end position="491"/>
    </location>
</feature>
<dbReference type="InterPro" id="IPR020846">
    <property type="entry name" value="MFS_dom"/>
</dbReference>
<keyword evidence="4 6" id="KW-0472">Membrane</keyword>
<dbReference type="InterPro" id="IPR011701">
    <property type="entry name" value="MFS"/>
</dbReference>
<protein>
    <submittedName>
        <fullName evidence="8">MFS transporter</fullName>
    </submittedName>
</protein>
<dbReference type="CDD" id="cd06174">
    <property type="entry name" value="MFS"/>
    <property type="match status" value="1"/>
</dbReference>